<evidence type="ECO:0000256" key="2">
    <source>
        <dbReference type="ARBA" id="ARBA00020112"/>
    </source>
</evidence>
<evidence type="ECO:0000256" key="4">
    <source>
        <dbReference type="HAMAP-Rule" id="MF_00262"/>
    </source>
</evidence>
<dbReference type="Gene3D" id="3.30.1070.10">
    <property type="entry name" value="Cell division topological specificity factor MinE"/>
    <property type="match status" value="1"/>
</dbReference>
<reference evidence="5" key="1">
    <citation type="submission" date="2019-02" db="EMBL/GenBank/DDBJ databases">
        <authorList>
            <person name="Pothier F.J."/>
        </authorList>
    </citation>
    <scope>NUCLEOTIDE SEQUENCE</scope>
    <source>
        <strain evidence="5">CI-1B</strain>
    </source>
</reference>
<proteinExistence type="inferred from homology"/>
<evidence type="ECO:0000313" key="5">
    <source>
        <dbReference type="EMBL" id="VIO72823.1"/>
    </source>
</evidence>
<evidence type="ECO:0000256" key="3">
    <source>
        <dbReference type="ARBA" id="ARBA00025265"/>
    </source>
</evidence>
<organism evidence="5 6">
    <name type="scientific">Bradyrhizobium ivorense</name>
    <dbReference type="NCBI Taxonomy" id="2511166"/>
    <lineage>
        <taxon>Bacteria</taxon>
        <taxon>Pseudomonadati</taxon>
        <taxon>Pseudomonadota</taxon>
        <taxon>Alphaproteobacteria</taxon>
        <taxon>Hyphomicrobiales</taxon>
        <taxon>Nitrobacteraceae</taxon>
        <taxon>Bradyrhizobium</taxon>
    </lineage>
</organism>
<protein>
    <recommendedName>
        <fullName evidence="2 4">Cell division topological specificity factor</fullName>
    </recommendedName>
</protein>
<dbReference type="InterPro" id="IPR036707">
    <property type="entry name" value="MinE_sf"/>
</dbReference>
<comment type="similarity">
    <text evidence="1 4">Belongs to the MinE family.</text>
</comment>
<dbReference type="Proteomes" id="UP000328092">
    <property type="component" value="Unassembled WGS sequence"/>
</dbReference>
<evidence type="ECO:0000256" key="1">
    <source>
        <dbReference type="ARBA" id="ARBA00008168"/>
    </source>
</evidence>
<dbReference type="Pfam" id="PF03776">
    <property type="entry name" value="MinE"/>
    <property type="match status" value="1"/>
</dbReference>
<accession>A0A508TCT9</accession>
<dbReference type="EMBL" id="CAADFC020000016">
    <property type="protein sequence ID" value="VIO72823.1"/>
    <property type="molecule type" value="Genomic_DNA"/>
</dbReference>
<evidence type="ECO:0000313" key="6">
    <source>
        <dbReference type="Proteomes" id="UP000328092"/>
    </source>
</evidence>
<dbReference type="AlphaFoldDB" id="A0A508TCT9"/>
<comment type="function">
    <text evidence="3 4">Prevents the cell division inhibition by proteins MinC and MinD at internal division sites while permitting inhibition at polar sites. This ensures cell division at the proper site by restricting the formation of a division septum at the midpoint of the long axis of the cell.</text>
</comment>
<keyword evidence="4" id="KW-0131">Cell cycle</keyword>
<dbReference type="InterPro" id="IPR005527">
    <property type="entry name" value="MinE"/>
</dbReference>
<dbReference type="GO" id="GO:0032955">
    <property type="term" value="P:regulation of division septum assembly"/>
    <property type="evidence" value="ECO:0007669"/>
    <property type="project" value="InterPro"/>
</dbReference>
<dbReference type="NCBIfam" id="NF001422">
    <property type="entry name" value="PRK00296.1"/>
    <property type="match status" value="1"/>
</dbReference>
<dbReference type="HAMAP" id="MF_00262">
    <property type="entry name" value="MinE"/>
    <property type="match status" value="1"/>
</dbReference>
<keyword evidence="4 5" id="KW-0132">Cell division</keyword>
<name>A0A508TCT9_9BRAD</name>
<dbReference type="GO" id="GO:0051301">
    <property type="term" value="P:cell division"/>
    <property type="evidence" value="ECO:0007669"/>
    <property type="project" value="UniProtKB-KW"/>
</dbReference>
<keyword evidence="6" id="KW-1185">Reference proteome</keyword>
<dbReference type="NCBIfam" id="TIGR01215">
    <property type="entry name" value="minE"/>
    <property type="match status" value="1"/>
</dbReference>
<dbReference type="SUPFAM" id="SSF55229">
    <property type="entry name" value="Cell division protein MinE topological specificity domain"/>
    <property type="match status" value="1"/>
</dbReference>
<gene>
    <name evidence="4 5" type="primary">minE</name>
    <name evidence="5" type="ORF">CI1B_44710</name>
</gene>
<sequence length="94" mass="10206">MINVMRLFGGRAASAPVARERLQILLAHERGQGGGGSDLLELLRGEILAVVSKHVEIDPDKIVVRMDRGKFVSMLEVDVEVPNGVQRSKMVAAT</sequence>
<comment type="caution">
    <text evidence="5">The sequence shown here is derived from an EMBL/GenBank/DDBJ whole genome shotgun (WGS) entry which is preliminary data.</text>
</comment>